<sequence>MTTKLTLLVTCTNRKTTATSSELQVRNLPDAPLEERVRHWNQRLASAGTRRPLRELYKGEAWAQVRQLEKTARASGYEPTVVVASAGLGLRGIDYPSPAYAATFNRPHKDAVGDTNSAASSWWKHLHDQDSERPALKGPMLWVLSQSYSAAISQHLLAYADTAELLVFGGSDHIAPAQRMPSDRSLRSSLGGTANGLNLRMAIRWLELAEDGGLFTAATRERWNAWAAVSRRTEVHGRMTLSDSAVLDFIGSLRSSDPGIPKTRALRLLRDAGYACEQRRFNTLFEPTGARS</sequence>
<organism evidence="1 2">
    <name type="scientific">Nocardioides yefusunii</name>
    <dbReference type="NCBI Taxonomy" id="2500546"/>
    <lineage>
        <taxon>Bacteria</taxon>
        <taxon>Bacillati</taxon>
        <taxon>Actinomycetota</taxon>
        <taxon>Actinomycetes</taxon>
        <taxon>Propionibacteriales</taxon>
        <taxon>Nocardioidaceae</taxon>
        <taxon>Nocardioides</taxon>
    </lineage>
</organism>
<name>A0ABW1R0H6_9ACTN</name>
<evidence type="ECO:0000313" key="2">
    <source>
        <dbReference type="Proteomes" id="UP001596098"/>
    </source>
</evidence>
<evidence type="ECO:0000313" key="1">
    <source>
        <dbReference type="EMBL" id="MFC6154813.1"/>
    </source>
</evidence>
<dbReference type="RefSeq" id="WP_164878745.1">
    <property type="nucleotide sequence ID" value="NZ_JBHSQI010000009.1"/>
</dbReference>
<comment type="caution">
    <text evidence="1">The sequence shown here is derived from an EMBL/GenBank/DDBJ whole genome shotgun (WGS) entry which is preliminary data.</text>
</comment>
<keyword evidence="2" id="KW-1185">Reference proteome</keyword>
<protein>
    <submittedName>
        <fullName evidence="1">Uncharacterized protein</fullName>
    </submittedName>
</protein>
<accession>A0ABW1R0H6</accession>
<proteinExistence type="predicted"/>
<dbReference type="Proteomes" id="UP001596098">
    <property type="component" value="Unassembled WGS sequence"/>
</dbReference>
<gene>
    <name evidence="1" type="ORF">ACFPWU_14180</name>
</gene>
<dbReference type="EMBL" id="JBHSQI010000009">
    <property type="protein sequence ID" value="MFC6154813.1"/>
    <property type="molecule type" value="Genomic_DNA"/>
</dbReference>
<reference evidence="2" key="1">
    <citation type="journal article" date="2019" name="Int. J. Syst. Evol. Microbiol.">
        <title>The Global Catalogue of Microorganisms (GCM) 10K type strain sequencing project: providing services to taxonomists for standard genome sequencing and annotation.</title>
        <authorList>
            <consortium name="The Broad Institute Genomics Platform"/>
            <consortium name="The Broad Institute Genome Sequencing Center for Infectious Disease"/>
            <person name="Wu L."/>
            <person name="Ma J."/>
        </authorList>
    </citation>
    <scope>NUCLEOTIDE SEQUENCE [LARGE SCALE GENOMIC DNA]</scope>
    <source>
        <strain evidence="2">DFY28</strain>
    </source>
</reference>